<evidence type="ECO:0000256" key="7">
    <source>
        <dbReference type="ARBA" id="ARBA00022989"/>
    </source>
</evidence>
<keyword evidence="14" id="KW-1185">Reference proteome</keyword>
<keyword evidence="11" id="KW-0333">Golgi apparatus</keyword>
<dbReference type="EMBL" id="JAIZAY010000004">
    <property type="protein sequence ID" value="KAJ8044003.1"/>
    <property type="molecule type" value="Genomic_DNA"/>
</dbReference>
<keyword evidence="9" id="KW-0325">Glycoprotein</keyword>
<dbReference type="PANTHER" id="PTHR11929:SF145">
    <property type="entry name" value="ALPHA-(1,3)-FUCOSYLTRANSFERASE FUT-1"/>
    <property type="match status" value="1"/>
</dbReference>
<name>A0A9Q1CFY4_HOLLE</name>
<feature type="domain" description="Fucosyltransferase C-terminal" evidence="12">
    <location>
        <begin position="194"/>
        <end position="372"/>
    </location>
</feature>
<dbReference type="AlphaFoldDB" id="A0A9Q1CFY4"/>
<comment type="subcellular location">
    <subcellularLocation>
        <location evidence="10">Endomembrane system</location>
        <topology evidence="10">Single-pass type II membrane protein</topology>
    </subcellularLocation>
    <subcellularLocation>
        <location evidence="11">Golgi apparatus</location>
        <location evidence="11">Golgi stack membrane</location>
        <topology evidence="11">Single-pass type II membrane protein</topology>
    </subcellularLocation>
</comment>
<evidence type="ECO:0000259" key="12">
    <source>
        <dbReference type="Pfam" id="PF00852"/>
    </source>
</evidence>
<comment type="similarity">
    <text evidence="2 11">Belongs to the glycosyltransferase 10 family.</text>
</comment>
<comment type="caution">
    <text evidence="13">The sequence shown here is derived from an EMBL/GenBank/DDBJ whole genome shotgun (WGS) entry which is preliminary data.</text>
</comment>
<keyword evidence="4 11" id="KW-0808">Transferase</keyword>
<gene>
    <name evidence="13" type="ORF">HOLleu_11338</name>
</gene>
<keyword evidence="3 11" id="KW-0328">Glycosyltransferase</keyword>
<organism evidence="13 14">
    <name type="scientific">Holothuria leucospilota</name>
    <name type="common">Black long sea cucumber</name>
    <name type="synonym">Mertensiothuria leucospilota</name>
    <dbReference type="NCBI Taxonomy" id="206669"/>
    <lineage>
        <taxon>Eukaryota</taxon>
        <taxon>Metazoa</taxon>
        <taxon>Echinodermata</taxon>
        <taxon>Eleutherozoa</taxon>
        <taxon>Echinozoa</taxon>
        <taxon>Holothuroidea</taxon>
        <taxon>Aspidochirotacea</taxon>
        <taxon>Aspidochirotida</taxon>
        <taxon>Holothuriidae</taxon>
        <taxon>Holothuria</taxon>
    </lineage>
</organism>
<dbReference type="PANTHER" id="PTHR11929">
    <property type="entry name" value="ALPHA- 1,3 -FUCOSYLTRANSFERASE"/>
    <property type="match status" value="1"/>
</dbReference>
<keyword evidence="6" id="KW-0735">Signal-anchor</keyword>
<evidence type="ECO:0000256" key="1">
    <source>
        <dbReference type="ARBA" id="ARBA00004922"/>
    </source>
</evidence>
<evidence type="ECO:0000313" key="13">
    <source>
        <dbReference type="EMBL" id="KAJ8044003.1"/>
    </source>
</evidence>
<evidence type="ECO:0000256" key="6">
    <source>
        <dbReference type="ARBA" id="ARBA00022968"/>
    </source>
</evidence>
<evidence type="ECO:0000256" key="8">
    <source>
        <dbReference type="ARBA" id="ARBA00023136"/>
    </source>
</evidence>
<evidence type="ECO:0000256" key="11">
    <source>
        <dbReference type="RuleBase" id="RU003832"/>
    </source>
</evidence>
<dbReference type="GO" id="GO:0032580">
    <property type="term" value="C:Golgi cisterna membrane"/>
    <property type="evidence" value="ECO:0007669"/>
    <property type="project" value="UniProtKB-SubCell"/>
</dbReference>
<dbReference type="Proteomes" id="UP001152320">
    <property type="component" value="Chromosome 4"/>
</dbReference>
<reference evidence="13" key="1">
    <citation type="submission" date="2021-10" db="EMBL/GenBank/DDBJ databases">
        <title>Tropical sea cucumber genome reveals ecological adaptation and Cuvierian tubules defense mechanism.</title>
        <authorList>
            <person name="Chen T."/>
        </authorList>
    </citation>
    <scope>NUCLEOTIDE SEQUENCE</scope>
    <source>
        <strain evidence="13">Nanhai2018</strain>
        <tissue evidence="13">Muscle</tissue>
    </source>
</reference>
<evidence type="ECO:0000313" key="14">
    <source>
        <dbReference type="Proteomes" id="UP001152320"/>
    </source>
</evidence>
<proteinExistence type="inferred from homology"/>
<feature type="transmembrane region" description="Helical" evidence="11">
    <location>
        <begin position="12"/>
        <end position="30"/>
    </location>
</feature>
<protein>
    <recommendedName>
        <fullName evidence="11">Fucosyltransferase</fullName>
        <ecNumber evidence="11">2.4.1.-</ecNumber>
    </recommendedName>
</protein>
<dbReference type="GO" id="GO:0046920">
    <property type="term" value="F:alpha-(1-&gt;3)-fucosyltransferase activity"/>
    <property type="evidence" value="ECO:0007669"/>
    <property type="project" value="TreeGrafter"/>
</dbReference>
<dbReference type="InterPro" id="IPR001503">
    <property type="entry name" value="Glyco_trans_10"/>
</dbReference>
<dbReference type="OrthoDB" id="427096at2759"/>
<dbReference type="FunFam" id="3.40.50.11660:FF:000002">
    <property type="entry name" value="Alpha-(1,3)-fucosyltransferase"/>
    <property type="match status" value="1"/>
</dbReference>
<evidence type="ECO:0000256" key="10">
    <source>
        <dbReference type="ARBA" id="ARBA00060399"/>
    </source>
</evidence>
<sequence length="431" mass="50380">MKVHVTKYFSKKTCFTVLLCFVLYVTLVVLGEGSNLSESRDILTFMHAASFGSLFPSISTARILNVVSYKKKVGWHFVHFPCMYYCRDQNVRVRVSLGTLPHHIDSADAVTFSTGPFTHEEWKDLHSIRPRDQVWILATQEPASVMSDLLPPKEFRYDTYNLSFTFHTLTNIDGAYGKYEPFPAEQESSRNIFQEKTEMAAWVSTRHCGGMNWDRTRFVKDLGKHVPIHMYGGCGNRTLRRGIYWSKGTLQKYKFHVSLENSCCSEYITEKFWNALEHFESIPIVIGGTKEEYTTLGPPHSFIHAEDFGSMEELGKYIMTVAKNETLYNSFHDWRKKGKVSQQQFRQRFPVFKDGGCKVARKILELEQSQKLFKFDAYDAHWWGSCYRCGSQSWIQDYIFWKTLTRNRQSWEDDRVLFWMEDEDVHKITSN</sequence>
<dbReference type="Gene3D" id="3.40.50.11660">
    <property type="entry name" value="Glycosyl transferase family 10, C-terminal domain"/>
    <property type="match status" value="1"/>
</dbReference>
<dbReference type="EC" id="2.4.1.-" evidence="11"/>
<dbReference type="SUPFAM" id="SSF53756">
    <property type="entry name" value="UDP-Glycosyltransferase/glycogen phosphorylase"/>
    <property type="match status" value="1"/>
</dbReference>
<keyword evidence="7 11" id="KW-1133">Transmembrane helix</keyword>
<accession>A0A9Q1CFY4</accession>
<evidence type="ECO:0000256" key="9">
    <source>
        <dbReference type="ARBA" id="ARBA00023180"/>
    </source>
</evidence>
<dbReference type="Pfam" id="PF00852">
    <property type="entry name" value="Glyco_transf_10"/>
    <property type="match status" value="1"/>
</dbReference>
<dbReference type="InterPro" id="IPR038577">
    <property type="entry name" value="GT10-like_C_sf"/>
</dbReference>
<evidence type="ECO:0000256" key="4">
    <source>
        <dbReference type="ARBA" id="ARBA00022679"/>
    </source>
</evidence>
<evidence type="ECO:0000256" key="2">
    <source>
        <dbReference type="ARBA" id="ARBA00008919"/>
    </source>
</evidence>
<keyword evidence="8 11" id="KW-0472">Membrane</keyword>
<evidence type="ECO:0000256" key="3">
    <source>
        <dbReference type="ARBA" id="ARBA00022676"/>
    </source>
</evidence>
<keyword evidence="5 11" id="KW-0812">Transmembrane</keyword>
<dbReference type="InterPro" id="IPR055270">
    <property type="entry name" value="Glyco_tran_10_C"/>
</dbReference>
<comment type="pathway">
    <text evidence="1">Protein modification; protein glycosylation.</text>
</comment>
<evidence type="ECO:0000256" key="5">
    <source>
        <dbReference type="ARBA" id="ARBA00022692"/>
    </source>
</evidence>